<name>A0AAD5U9X4_9FUNG</name>
<protein>
    <recommendedName>
        <fullName evidence="6">Transcription initiation factor TFIID subunit 10</fullName>
    </recommendedName>
</protein>
<dbReference type="PANTHER" id="PTHR21242:SF0">
    <property type="entry name" value="TRANSCRIPTION INITIATION FACTOR TFIID SUBUNIT 10"/>
    <property type="match status" value="1"/>
</dbReference>
<dbReference type="Pfam" id="PF03540">
    <property type="entry name" value="TAF10"/>
    <property type="match status" value="1"/>
</dbReference>
<evidence type="ECO:0000313" key="9">
    <source>
        <dbReference type="Proteomes" id="UP001211065"/>
    </source>
</evidence>
<evidence type="ECO:0000256" key="1">
    <source>
        <dbReference type="ARBA" id="ARBA00004123"/>
    </source>
</evidence>
<dbReference type="GO" id="GO:0000124">
    <property type="term" value="C:SAGA complex"/>
    <property type="evidence" value="ECO:0007669"/>
    <property type="project" value="TreeGrafter"/>
</dbReference>
<dbReference type="PRINTS" id="PR01443">
    <property type="entry name" value="TFIID30KDSUB"/>
</dbReference>
<evidence type="ECO:0000256" key="5">
    <source>
        <dbReference type="ARBA" id="ARBA00025730"/>
    </source>
</evidence>
<dbReference type="GO" id="GO:0005669">
    <property type="term" value="C:transcription factor TFIID complex"/>
    <property type="evidence" value="ECO:0007669"/>
    <property type="project" value="TreeGrafter"/>
</dbReference>
<dbReference type="CDD" id="cd07982">
    <property type="entry name" value="HFD_TAF10"/>
    <property type="match status" value="1"/>
</dbReference>
<evidence type="ECO:0000313" key="8">
    <source>
        <dbReference type="EMBL" id="KAJ3225581.1"/>
    </source>
</evidence>
<dbReference type="EMBL" id="JADGJW010000057">
    <property type="protein sequence ID" value="KAJ3225581.1"/>
    <property type="molecule type" value="Genomic_DNA"/>
</dbReference>
<dbReference type="PANTHER" id="PTHR21242">
    <property type="entry name" value="TRANSCRIPTION INITIATION FACTOR TFIID SUBUNIT 10"/>
    <property type="match status" value="1"/>
</dbReference>
<gene>
    <name evidence="8" type="primary">TAF10</name>
    <name evidence="8" type="ORF">HK099_006521</name>
</gene>
<evidence type="ECO:0000256" key="3">
    <source>
        <dbReference type="ARBA" id="ARBA00023163"/>
    </source>
</evidence>
<proteinExistence type="inferred from homology"/>
<keyword evidence="2 6" id="KW-0805">Transcription regulation</keyword>
<accession>A0AAD5U9X4</accession>
<keyword evidence="9" id="KW-1185">Reference proteome</keyword>
<comment type="function">
    <text evidence="6">Functions as a component of both the DNA-binding general transcription initiation factor complex TFIID and the transcription coactivator SAGA complex. Binding of TFIID to a promoter (with or without TATA element) is the initial step in pre-initiation complex (PIC) formation. TFIID plays a key role in the regulation of gene expression by RNA polymerase II through different activities such as transcription activator interaction, core promoter recognition and selectivity, TFIIA and TFIIB interaction, chromatin modification (histone acetylation by TAF1), facilitation of DNA opening and initiation of transcription. SAGA acts as a general cofactor required for essentially all RNA polymerase II transcription. At the promoters, SAGA is required for transcription pre-initiation complex (PIC) recruitment. It influences RNA polymerase II transcriptional activity through different activities such as TBP interaction (via core/TAF module) and promoter selectivity, interaction with transcription activators (via Tra1/SPT module), and chromatin modification through histone acetylation (via HAT module) and deubiquitination (via DUB module). SAGA preferentially acetylates histones H3 (to form H3K9ac, H3K14ac, H3K18ac and H3K23ac) and H2B and deubiquitinates histone H2B. SAGA interacts with DNA via upstream activating sequences (UASs).</text>
</comment>
<evidence type="ECO:0000256" key="6">
    <source>
        <dbReference type="PIRNR" id="PIRNR017246"/>
    </source>
</evidence>
<dbReference type="GO" id="GO:1990841">
    <property type="term" value="F:promoter-specific chromatin binding"/>
    <property type="evidence" value="ECO:0007669"/>
    <property type="project" value="TreeGrafter"/>
</dbReference>
<dbReference type="GO" id="GO:0016251">
    <property type="term" value="F:RNA polymerase II general transcription initiation factor activity"/>
    <property type="evidence" value="ECO:0007669"/>
    <property type="project" value="TreeGrafter"/>
</dbReference>
<evidence type="ECO:0000256" key="7">
    <source>
        <dbReference type="SAM" id="MobiDB-lite"/>
    </source>
</evidence>
<organism evidence="8 9">
    <name type="scientific">Clydaea vesicula</name>
    <dbReference type="NCBI Taxonomy" id="447962"/>
    <lineage>
        <taxon>Eukaryota</taxon>
        <taxon>Fungi</taxon>
        <taxon>Fungi incertae sedis</taxon>
        <taxon>Chytridiomycota</taxon>
        <taxon>Chytridiomycota incertae sedis</taxon>
        <taxon>Chytridiomycetes</taxon>
        <taxon>Lobulomycetales</taxon>
        <taxon>Lobulomycetaceae</taxon>
        <taxon>Clydaea</taxon>
    </lineage>
</organism>
<feature type="region of interest" description="Disordered" evidence="7">
    <location>
        <begin position="92"/>
        <end position="111"/>
    </location>
</feature>
<evidence type="ECO:0000256" key="2">
    <source>
        <dbReference type="ARBA" id="ARBA00023015"/>
    </source>
</evidence>
<feature type="compositionally biased region" description="Basic and acidic residues" evidence="7">
    <location>
        <begin position="99"/>
        <end position="111"/>
    </location>
</feature>
<dbReference type="InterPro" id="IPR003923">
    <property type="entry name" value="TAF10"/>
</dbReference>
<sequence>MAANPNEIENGMQIEETQPDVKEEFEGKKAKSLIELLALMDDYSPVIPDTVTDYYLAKSGFQCNDVRIKRLLGLATQKFISDIATDALQYNKIRSQTSTKDRTNSKNPRDQKRAVLTMEDLSSALAEHGVNSRKPEYFL</sequence>
<comment type="caution">
    <text evidence="8">The sequence shown here is derived from an EMBL/GenBank/DDBJ whole genome shotgun (WGS) entry which is preliminary data.</text>
</comment>
<keyword evidence="4 6" id="KW-0539">Nucleus</keyword>
<reference evidence="8" key="1">
    <citation type="submission" date="2020-05" db="EMBL/GenBank/DDBJ databases">
        <title>Phylogenomic resolution of chytrid fungi.</title>
        <authorList>
            <person name="Stajich J.E."/>
            <person name="Amses K."/>
            <person name="Simmons R."/>
            <person name="Seto K."/>
            <person name="Myers J."/>
            <person name="Bonds A."/>
            <person name="Quandt C.A."/>
            <person name="Barry K."/>
            <person name="Liu P."/>
            <person name="Grigoriev I."/>
            <person name="Longcore J.E."/>
            <person name="James T.Y."/>
        </authorList>
    </citation>
    <scope>NUCLEOTIDE SEQUENCE</scope>
    <source>
        <strain evidence="8">JEL0476</strain>
    </source>
</reference>
<dbReference type="Proteomes" id="UP001211065">
    <property type="component" value="Unassembled WGS sequence"/>
</dbReference>
<keyword evidence="3 6" id="KW-0804">Transcription</keyword>
<dbReference type="GO" id="GO:0006367">
    <property type="term" value="P:transcription initiation at RNA polymerase II promoter"/>
    <property type="evidence" value="ECO:0007669"/>
    <property type="project" value="TreeGrafter"/>
</dbReference>
<comment type="subcellular location">
    <subcellularLocation>
        <location evidence="1 6">Nucleus</location>
    </subcellularLocation>
</comment>
<comment type="similarity">
    <text evidence="5 6">Belongs to the TAF10 family.</text>
</comment>
<dbReference type="PIRSF" id="PIRSF017246">
    <property type="entry name" value="TFIID_TAF10"/>
    <property type="match status" value="1"/>
</dbReference>
<dbReference type="AlphaFoldDB" id="A0AAD5U9X4"/>
<evidence type="ECO:0000256" key="4">
    <source>
        <dbReference type="ARBA" id="ARBA00023242"/>
    </source>
</evidence>